<organism evidence="1 2">
    <name type="scientific">Brachionus calyciflorus</name>
    <dbReference type="NCBI Taxonomy" id="104777"/>
    <lineage>
        <taxon>Eukaryota</taxon>
        <taxon>Metazoa</taxon>
        <taxon>Spiralia</taxon>
        <taxon>Gnathifera</taxon>
        <taxon>Rotifera</taxon>
        <taxon>Eurotatoria</taxon>
        <taxon>Monogononta</taxon>
        <taxon>Pseudotrocha</taxon>
        <taxon>Ploima</taxon>
        <taxon>Brachionidae</taxon>
        <taxon>Brachionus</taxon>
    </lineage>
</organism>
<reference evidence="1" key="1">
    <citation type="submission" date="2021-02" db="EMBL/GenBank/DDBJ databases">
        <authorList>
            <person name="Nowell W R."/>
        </authorList>
    </citation>
    <scope>NUCLEOTIDE SEQUENCE</scope>
    <source>
        <strain evidence="1">Ploen Becks lab</strain>
    </source>
</reference>
<accession>A0A814PA46</accession>
<dbReference type="OrthoDB" id="7611399at2759"/>
<protein>
    <submittedName>
        <fullName evidence="1">Uncharacterized protein</fullName>
    </submittedName>
</protein>
<name>A0A814PA46_9BILA</name>
<dbReference type="PANTHER" id="PTHR33198">
    <property type="entry name" value="ANK_REP_REGION DOMAIN-CONTAINING PROTEIN-RELATED"/>
    <property type="match status" value="1"/>
</dbReference>
<proteinExistence type="predicted"/>
<evidence type="ECO:0000313" key="2">
    <source>
        <dbReference type="Proteomes" id="UP000663879"/>
    </source>
</evidence>
<comment type="caution">
    <text evidence="1">The sequence shown here is derived from an EMBL/GenBank/DDBJ whole genome shotgun (WGS) entry which is preliminary data.</text>
</comment>
<keyword evidence="2" id="KW-1185">Reference proteome</keyword>
<dbReference type="PANTHER" id="PTHR33198:SF21">
    <property type="entry name" value="RETROTRANSPOSON GAG DOMAIN-CONTAINING PROTEIN"/>
    <property type="match status" value="1"/>
</dbReference>
<gene>
    <name evidence="1" type="ORF">OXX778_LOCUS21225</name>
</gene>
<dbReference type="AlphaFoldDB" id="A0A814PA46"/>
<dbReference type="EMBL" id="CAJNOC010007640">
    <property type="protein sequence ID" value="CAF1102526.1"/>
    <property type="molecule type" value="Genomic_DNA"/>
</dbReference>
<dbReference type="Proteomes" id="UP000663879">
    <property type="component" value="Unassembled WGS sequence"/>
</dbReference>
<evidence type="ECO:0000313" key="1">
    <source>
        <dbReference type="EMBL" id="CAF1102526.1"/>
    </source>
</evidence>
<dbReference type="SUPFAM" id="SSF47353">
    <property type="entry name" value="Retrovirus capsid dimerization domain-like"/>
    <property type="match status" value="1"/>
</dbReference>
<sequence>MGLEEKFITAFDAYDEEDRPNRWEDWVSRLECYFSIKKLKEDKPRLEYIRFFGGSGADKINKSNKEASDTYESAKTKLTSHFASQFNPKVFVLKFRDVYQYPGESFEDFVSRLRDKAKKCAFLNDESEIIPQILHRCTSEKVKRMILEADSKKPIKLDDLILAGKLEDAVKEQLQECKKFIEMNRKTEKVNQVHKKSSNQASSN</sequence>